<feature type="non-terminal residue" evidence="2">
    <location>
        <position position="493"/>
    </location>
</feature>
<feature type="compositionally biased region" description="Polar residues" evidence="1">
    <location>
        <begin position="383"/>
        <end position="397"/>
    </location>
</feature>
<accession>A0A0C9UYA5</accession>
<dbReference type="AlphaFoldDB" id="A0A0C9UYA5"/>
<gene>
    <name evidence="2" type="ORF">HYDPIDRAFT_44669</name>
</gene>
<name>A0A0C9UYA5_9AGAM</name>
<sequence>MPAPVADRDEDSGPQGTSVNREDHFRALLKSLDGTTGGRKRKQSDPLDKYTSAARFFPLNFDPFVDFRSVARNGIAAEYEEQGGLRDDQDIGAEAEALKAYEIQLYNDWVKTVPGFSDVITKFETDPDALDEFIDTMGVAANGGRTDDTGSLKLAGLDYVLKDPLKDKIEPPVSRSRHSTKADRGWNNQTIARLCCPARSVTEFDADPQVYMDLVRSGSGKKPSARKFPSLLYDMNLFDPDDKRSGFLRGHTLVQTWRHIFTGPASAFNKTRRATKPPKGRIHGLQEPNIRNIMYAAVQIYFTLSNEESWTTVIGTVDLADMYYTVVDMVERKSEEQWVKDLLEFWKDEAPGLLLGGSSKRRKTTSTPSMSDSEDDLADFDNPPSSESRPHTRSPTRSGADENNGNGSGGTDDGPGGNGNSEGSGDGDGPGPPISPMTPSRSPVPDDQRSLPPLTPPPPSPPSPPTPTPPPPPKRGKRAKPTAAPRLPSKRKK</sequence>
<dbReference type="OrthoDB" id="2675584at2759"/>
<organism evidence="2 3">
    <name type="scientific">Hydnomerulius pinastri MD-312</name>
    <dbReference type="NCBI Taxonomy" id="994086"/>
    <lineage>
        <taxon>Eukaryota</taxon>
        <taxon>Fungi</taxon>
        <taxon>Dikarya</taxon>
        <taxon>Basidiomycota</taxon>
        <taxon>Agaricomycotina</taxon>
        <taxon>Agaricomycetes</taxon>
        <taxon>Agaricomycetidae</taxon>
        <taxon>Boletales</taxon>
        <taxon>Boletales incertae sedis</taxon>
        <taxon>Leucogyrophana</taxon>
    </lineage>
</organism>
<evidence type="ECO:0000313" key="2">
    <source>
        <dbReference type="EMBL" id="KIJ58014.1"/>
    </source>
</evidence>
<dbReference type="Pfam" id="PF20414">
    <property type="entry name" value="DUF6698"/>
    <property type="match status" value="1"/>
</dbReference>
<protein>
    <submittedName>
        <fullName evidence="2">Uncharacterized protein</fullName>
    </submittedName>
</protein>
<keyword evidence="3" id="KW-1185">Reference proteome</keyword>
<dbReference type="EMBL" id="KN840015">
    <property type="protein sequence ID" value="KIJ58014.1"/>
    <property type="molecule type" value="Genomic_DNA"/>
</dbReference>
<feature type="compositionally biased region" description="Pro residues" evidence="1">
    <location>
        <begin position="453"/>
        <end position="473"/>
    </location>
</feature>
<reference evidence="2 3" key="1">
    <citation type="submission" date="2014-04" db="EMBL/GenBank/DDBJ databases">
        <title>Evolutionary Origins and Diversification of the Mycorrhizal Mutualists.</title>
        <authorList>
            <consortium name="DOE Joint Genome Institute"/>
            <consortium name="Mycorrhizal Genomics Consortium"/>
            <person name="Kohler A."/>
            <person name="Kuo A."/>
            <person name="Nagy L.G."/>
            <person name="Floudas D."/>
            <person name="Copeland A."/>
            <person name="Barry K.W."/>
            <person name="Cichocki N."/>
            <person name="Veneault-Fourrey C."/>
            <person name="LaButti K."/>
            <person name="Lindquist E.A."/>
            <person name="Lipzen A."/>
            <person name="Lundell T."/>
            <person name="Morin E."/>
            <person name="Murat C."/>
            <person name="Riley R."/>
            <person name="Ohm R."/>
            <person name="Sun H."/>
            <person name="Tunlid A."/>
            <person name="Henrissat B."/>
            <person name="Grigoriev I.V."/>
            <person name="Hibbett D.S."/>
            <person name="Martin F."/>
        </authorList>
    </citation>
    <scope>NUCLEOTIDE SEQUENCE [LARGE SCALE GENOMIC DNA]</scope>
    <source>
        <strain evidence="2 3">MD-312</strain>
    </source>
</reference>
<dbReference type="HOGENOM" id="CLU_043172_0_0_1"/>
<feature type="region of interest" description="Disordered" evidence="1">
    <location>
        <begin position="1"/>
        <end position="23"/>
    </location>
</feature>
<feature type="compositionally biased region" description="Gly residues" evidence="1">
    <location>
        <begin position="406"/>
        <end position="429"/>
    </location>
</feature>
<evidence type="ECO:0000256" key="1">
    <source>
        <dbReference type="SAM" id="MobiDB-lite"/>
    </source>
</evidence>
<evidence type="ECO:0000313" key="3">
    <source>
        <dbReference type="Proteomes" id="UP000053820"/>
    </source>
</evidence>
<dbReference type="InterPro" id="IPR046521">
    <property type="entry name" value="DUF6698"/>
</dbReference>
<dbReference type="Proteomes" id="UP000053820">
    <property type="component" value="Unassembled WGS sequence"/>
</dbReference>
<feature type="region of interest" description="Disordered" evidence="1">
    <location>
        <begin position="353"/>
        <end position="493"/>
    </location>
</feature>
<proteinExistence type="predicted"/>